<dbReference type="InterPro" id="IPR043003">
    <property type="entry name" value="FANCL_d3_sf"/>
</dbReference>
<feature type="domain" description="FANCL UBC-like" evidence="2">
    <location>
        <begin position="3"/>
        <end position="90"/>
    </location>
</feature>
<protein>
    <submittedName>
        <fullName evidence="4">E3 ubiquitin-protein ligase FANCL isoform X4</fullName>
    </submittedName>
</protein>
<dbReference type="InterPro" id="IPR043898">
    <property type="entry name" value="FANCL_d2"/>
</dbReference>
<dbReference type="CDD" id="cd23832">
    <property type="entry name" value="DRWD-C_FANCL"/>
    <property type="match status" value="1"/>
</dbReference>
<dbReference type="AlphaFoldDB" id="A0AAX6E7S1"/>
<reference evidence="4" key="1">
    <citation type="journal article" date="2023" name="GigaByte">
        <title>Genome assembly of the bearded iris, Iris pallida Lam.</title>
        <authorList>
            <person name="Bruccoleri R.E."/>
            <person name="Oakeley E.J."/>
            <person name="Faust A.M.E."/>
            <person name="Altorfer M."/>
            <person name="Dessus-Babus S."/>
            <person name="Burckhardt D."/>
            <person name="Oertli M."/>
            <person name="Naumann U."/>
            <person name="Petersen F."/>
            <person name="Wong J."/>
        </authorList>
    </citation>
    <scope>NUCLEOTIDE SEQUENCE</scope>
    <source>
        <strain evidence="4">GSM-AAB239-AS_SAM_17_03QT</strain>
    </source>
</reference>
<dbReference type="GO" id="GO:0061630">
    <property type="term" value="F:ubiquitin protein ligase activity"/>
    <property type="evidence" value="ECO:0007669"/>
    <property type="project" value="TreeGrafter"/>
</dbReference>
<evidence type="ECO:0000313" key="5">
    <source>
        <dbReference type="Proteomes" id="UP001140949"/>
    </source>
</evidence>
<dbReference type="SUPFAM" id="SSF57850">
    <property type="entry name" value="RING/U-box"/>
    <property type="match status" value="1"/>
</dbReference>
<dbReference type="Gene3D" id="3.30.40.10">
    <property type="entry name" value="Zinc/RING finger domain, C3HC4 (zinc finger)"/>
    <property type="match status" value="1"/>
</dbReference>
<dbReference type="InterPro" id="IPR044037">
    <property type="entry name" value="FANCL_d3"/>
</dbReference>
<gene>
    <name evidence="4" type="ORF">M6B38_204970</name>
</gene>
<dbReference type="InterPro" id="IPR026850">
    <property type="entry name" value="FANCL_C"/>
</dbReference>
<comment type="caution">
    <text evidence="4">The sequence shown here is derived from an EMBL/GenBank/DDBJ whole genome shotgun (WGS) entry which is preliminary data.</text>
</comment>
<dbReference type="InterPro" id="IPR026848">
    <property type="entry name" value="Fancl"/>
</dbReference>
<dbReference type="EMBL" id="JANAVB010039212">
    <property type="protein sequence ID" value="KAJ6800132.1"/>
    <property type="molecule type" value="Genomic_DNA"/>
</dbReference>
<feature type="domain" description="FANCL C-terminal" evidence="1">
    <location>
        <begin position="199"/>
        <end position="273"/>
    </location>
</feature>
<accession>A0AAX6E7S1</accession>
<dbReference type="GO" id="GO:0043240">
    <property type="term" value="C:Fanconi anaemia nuclear complex"/>
    <property type="evidence" value="ECO:0007669"/>
    <property type="project" value="InterPro"/>
</dbReference>
<dbReference type="PANTHER" id="PTHR13206">
    <property type="entry name" value="UBIQUITIN LIGASE PROTEIN PHF9 FANCONI ANEMIA GROUP L PROTEIN"/>
    <property type="match status" value="1"/>
</dbReference>
<dbReference type="Gene3D" id="3.10.110.20">
    <property type="entry name" value="RWD domain-like"/>
    <property type="match status" value="1"/>
</dbReference>
<dbReference type="Gene3D" id="3.10.110.10">
    <property type="entry name" value="Ubiquitin Conjugating Enzyme"/>
    <property type="match status" value="1"/>
</dbReference>
<proteinExistence type="predicted"/>
<evidence type="ECO:0000259" key="1">
    <source>
        <dbReference type="Pfam" id="PF11793"/>
    </source>
</evidence>
<dbReference type="InterPro" id="IPR016135">
    <property type="entry name" value="UBQ-conjugating_enzyme/RWD"/>
</dbReference>
<dbReference type="Pfam" id="PF18891">
    <property type="entry name" value="FANCL_d3"/>
    <property type="match status" value="1"/>
</dbReference>
<dbReference type="GO" id="GO:0036297">
    <property type="term" value="P:interstrand cross-link repair"/>
    <property type="evidence" value="ECO:0007669"/>
    <property type="project" value="InterPro"/>
</dbReference>
<sequence>MDMYGSIYAEIEEVGWEHLLSLEDDLSSVSFRVLDEKGRVHILEISLPQTYPQCSPSIAADVPYICEFEWSKNSKLKDIVQRFDEHLKKLQEFWSTMDEIDRALLVVEPRQPSHATSHRQINLGNGCHLLLSINTRNPKSLPECRFLGPDSTIEPIWRNWKKNGRKWKKDKNFVDNLATLLEFTLPKPPTVNSKEVDRTDCGICYAHYLPIDDELGNSSGSSPDYTCENTNCSKTFHSICLRDWLRSITTTRQSFDVLFGNCPYCSDPVAVKTNIMEQ</sequence>
<reference evidence="4" key="2">
    <citation type="submission" date="2023-04" db="EMBL/GenBank/DDBJ databases">
        <authorList>
            <person name="Bruccoleri R.E."/>
            <person name="Oakeley E.J."/>
            <person name="Faust A.-M."/>
            <person name="Dessus-Babus S."/>
            <person name="Altorfer M."/>
            <person name="Burckhardt D."/>
            <person name="Oertli M."/>
            <person name="Naumann U."/>
            <person name="Petersen F."/>
            <person name="Wong J."/>
        </authorList>
    </citation>
    <scope>NUCLEOTIDE SEQUENCE</scope>
    <source>
        <strain evidence="4">GSM-AAB239-AS_SAM_17_03QT</strain>
        <tissue evidence="4">Leaf</tissue>
    </source>
</reference>
<name>A0AAX6E7S1_IRIPA</name>
<dbReference type="CDD" id="cd23831">
    <property type="entry name" value="DRWD-N_FANCL"/>
    <property type="match status" value="1"/>
</dbReference>
<dbReference type="Pfam" id="PF11793">
    <property type="entry name" value="FANCL_C"/>
    <property type="match status" value="1"/>
</dbReference>
<dbReference type="Proteomes" id="UP001140949">
    <property type="component" value="Unassembled WGS sequence"/>
</dbReference>
<organism evidence="4 5">
    <name type="scientific">Iris pallida</name>
    <name type="common">Sweet iris</name>
    <dbReference type="NCBI Taxonomy" id="29817"/>
    <lineage>
        <taxon>Eukaryota</taxon>
        <taxon>Viridiplantae</taxon>
        <taxon>Streptophyta</taxon>
        <taxon>Embryophyta</taxon>
        <taxon>Tracheophyta</taxon>
        <taxon>Spermatophyta</taxon>
        <taxon>Magnoliopsida</taxon>
        <taxon>Liliopsida</taxon>
        <taxon>Asparagales</taxon>
        <taxon>Iridaceae</taxon>
        <taxon>Iridoideae</taxon>
        <taxon>Irideae</taxon>
        <taxon>Iris</taxon>
    </lineage>
</organism>
<evidence type="ECO:0000259" key="3">
    <source>
        <dbReference type="Pfam" id="PF18891"/>
    </source>
</evidence>
<evidence type="ECO:0000313" key="4">
    <source>
        <dbReference type="EMBL" id="KAJ6800132.1"/>
    </source>
</evidence>
<evidence type="ECO:0000259" key="2">
    <source>
        <dbReference type="Pfam" id="PF18890"/>
    </source>
</evidence>
<feature type="domain" description="FANCL UBC-like" evidence="3">
    <location>
        <begin position="92"/>
        <end position="188"/>
    </location>
</feature>
<dbReference type="CDD" id="cd16490">
    <property type="entry name" value="RING-CH-C4HC3_FANCL"/>
    <property type="match status" value="1"/>
</dbReference>
<dbReference type="Pfam" id="PF18890">
    <property type="entry name" value="FANCL_d2"/>
    <property type="match status" value="1"/>
</dbReference>
<dbReference type="PANTHER" id="PTHR13206:SF0">
    <property type="entry name" value="E3 UBIQUITIN-PROTEIN LIGASE FANCL"/>
    <property type="match status" value="1"/>
</dbReference>
<dbReference type="InterPro" id="IPR013083">
    <property type="entry name" value="Znf_RING/FYVE/PHD"/>
</dbReference>
<keyword evidence="5" id="KW-1185">Reference proteome</keyword>
<dbReference type="SMART" id="SM01197">
    <property type="entry name" value="FANCL_C"/>
    <property type="match status" value="1"/>
</dbReference>
<dbReference type="GO" id="GO:0006513">
    <property type="term" value="P:protein monoubiquitination"/>
    <property type="evidence" value="ECO:0007669"/>
    <property type="project" value="TreeGrafter"/>
</dbReference>